<dbReference type="InterPro" id="IPR010359">
    <property type="entry name" value="IrrE_HExxH"/>
</dbReference>
<reference evidence="2" key="1">
    <citation type="submission" date="2018-05" db="EMBL/GenBank/DDBJ databases">
        <authorList>
            <person name="Lanie J.A."/>
            <person name="Ng W.-L."/>
            <person name="Kazmierczak K.M."/>
            <person name="Andrzejewski T.M."/>
            <person name="Davidsen T.M."/>
            <person name="Wayne K.J."/>
            <person name="Tettelin H."/>
            <person name="Glass J.I."/>
            <person name="Rusch D."/>
            <person name="Podicherti R."/>
            <person name="Tsui H.-C.T."/>
            <person name="Winkler M.E."/>
        </authorList>
    </citation>
    <scope>NUCLEOTIDE SEQUENCE</scope>
</reference>
<name>A0A382Z013_9ZZZZ</name>
<dbReference type="PANTHER" id="PTHR43236">
    <property type="entry name" value="ANTITOXIN HIGA1"/>
    <property type="match status" value="1"/>
</dbReference>
<feature type="non-terminal residue" evidence="2">
    <location>
        <position position="181"/>
    </location>
</feature>
<dbReference type="EMBL" id="UINC01179415">
    <property type="protein sequence ID" value="SVD88088.1"/>
    <property type="molecule type" value="Genomic_DNA"/>
</dbReference>
<gene>
    <name evidence="2" type="ORF">METZ01_LOCUS440942</name>
</gene>
<feature type="domain" description="IrrE N-terminal-like" evidence="1">
    <location>
        <begin position="77"/>
        <end position="165"/>
    </location>
</feature>
<accession>A0A382Z013</accession>
<organism evidence="2">
    <name type="scientific">marine metagenome</name>
    <dbReference type="NCBI Taxonomy" id="408172"/>
    <lineage>
        <taxon>unclassified sequences</taxon>
        <taxon>metagenomes</taxon>
        <taxon>ecological metagenomes</taxon>
    </lineage>
</organism>
<protein>
    <recommendedName>
        <fullName evidence="1">IrrE N-terminal-like domain-containing protein</fullName>
    </recommendedName>
</protein>
<dbReference type="AlphaFoldDB" id="A0A382Z013"/>
<evidence type="ECO:0000313" key="2">
    <source>
        <dbReference type="EMBL" id="SVD88088.1"/>
    </source>
</evidence>
<evidence type="ECO:0000259" key="1">
    <source>
        <dbReference type="Pfam" id="PF06114"/>
    </source>
</evidence>
<sequence>MTKSKIEFPFLKDSNIEKETLGLINSYAEETGKEIKAPIPVEDIIEYLDYDIDFRKDGIYEDENILGGLLISNKMVQINLNLEGQEGRMSFTAAHETGHIVLHVPYYLEQEKIGQKGKSEIICRKDEGFEGNKKAPEEWQADKFAAYLLMPTAMVKKVFFQSQKRSVNVRRKSLLEIIFPK</sequence>
<dbReference type="Pfam" id="PF06114">
    <property type="entry name" value="Peptidase_M78"/>
    <property type="match status" value="1"/>
</dbReference>
<dbReference type="PANTHER" id="PTHR43236:SF2">
    <property type="entry name" value="BLL0069 PROTEIN"/>
    <property type="match status" value="1"/>
</dbReference>
<dbReference type="Gene3D" id="1.10.10.2910">
    <property type="match status" value="1"/>
</dbReference>
<dbReference type="InterPro" id="IPR052345">
    <property type="entry name" value="Rad_response_metalloprotease"/>
</dbReference>
<proteinExistence type="predicted"/>